<dbReference type="Pfam" id="PF13624">
    <property type="entry name" value="SurA_N_3"/>
    <property type="match status" value="1"/>
</dbReference>
<evidence type="ECO:0000313" key="11">
    <source>
        <dbReference type="Proteomes" id="UP001208041"/>
    </source>
</evidence>
<sequence>MSKFFAWLLVGMLCIGLAGFSITSFGGGATPVAKVGDTEVTANEYALALQAELRGFSQQMGVNVTLPMAVEAGVDRQVQAQLINRATLDNETAKVGLSVGDEHVARLLAETPGFIGLDGSFDREAYRFTLQQSGLTESQFEESVRADAARSLYEQATLGGITAPESLVDNALAYVAGRRDFTWAIVDEALLDEELPEATEEDLVAYHAANEDAFTLPARKRITYAWVTPTDLIDEVDVAEEELRALYNDRAEQYQVPERRLVERLVFSSEEAAASAKSMIDAGETTFQSLVEGRGLTMGDVDLGDQSKADLGEAGDAIYAMEEPGIIGPLPTDLGPALFRMNAILSAQTTTYEEALPELREELVGDVARRRIEDSLEEIDDKLASGVSLEQLVEETSLTLGTIEWSEDVTDGIAGYGAFREAAAELQEGDFEQAILLEDGGVFAMRFEAEVPPRLQDLSEVRADVREAIRNERLQEALTAKAEELQAAIQAGADPVTLGLTVTIETDQTRTAYIEGTPADFMETVFAMEIGEGRNIPTENGVIFVRLDASNGPDLENPEVVALRSALEASLGQSITQDALAALSDTLRASEGLTINEAVVNAVHANFTQ</sequence>
<dbReference type="InterPro" id="IPR000297">
    <property type="entry name" value="PPIase_PpiC"/>
</dbReference>
<dbReference type="SUPFAM" id="SSF54534">
    <property type="entry name" value="FKBP-like"/>
    <property type="match status" value="1"/>
</dbReference>
<gene>
    <name evidence="10" type="ORF">OH136_06390</name>
</gene>
<organism evidence="10 11">
    <name type="scientific">Halocynthiibacter halioticoli</name>
    <dbReference type="NCBI Taxonomy" id="2986804"/>
    <lineage>
        <taxon>Bacteria</taxon>
        <taxon>Pseudomonadati</taxon>
        <taxon>Pseudomonadota</taxon>
        <taxon>Alphaproteobacteria</taxon>
        <taxon>Rhodobacterales</taxon>
        <taxon>Paracoccaceae</taxon>
        <taxon>Halocynthiibacter</taxon>
    </lineage>
</organism>
<evidence type="ECO:0000256" key="5">
    <source>
        <dbReference type="ARBA" id="ARBA00023136"/>
    </source>
</evidence>
<dbReference type="PANTHER" id="PTHR47529:SF1">
    <property type="entry name" value="PERIPLASMIC CHAPERONE PPID"/>
    <property type="match status" value="1"/>
</dbReference>
<dbReference type="PANTHER" id="PTHR47529">
    <property type="entry name" value="PEPTIDYL-PROLYL CIS-TRANS ISOMERASE D"/>
    <property type="match status" value="1"/>
</dbReference>
<dbReference type="InterPro" id="IPR027304">
    <property type="entry name" value="Trigger_fact/SurA_dom_sf"/>
</dbReference>
<keyword evidence="3" id="KW-0812">Transmembrane</keyword>
<evidence type="ECO:0000256" key="4">
    <source>
        <dbReference type="ARBA" id="ARBA00022989"/>
    </source>
</evidence>
<dbReference type="SUPFAM" id="SSF109998">
    <property type="entry name" value="Triger factor/SurA peptide-binding domain-like"/>
    <property type="match status" value="1"/>
</dbReference>
<accession>A0AAE3J0B6</accession>
<keyword evidence="11" id="KW-1185">Reference proteome</keyword>
<dbReference type="Proteomes" id="UP001208041">
    <property type="component" value="Unassembled WGS sequence"/>
</dbReference>
<evidence type="ECO:0000256" key="7">
    <source>
        <dbReference type="ARBA" id="ARBA00038408"/>
    </source>
</evidence>
<comment type="caution">
    <text evidence="10">The sequence shown here is derived from an EMBL/GenBank/DDBJ whole genome shotgun (WGS) entry which is preliminary data.</text>
</comment>
<keyword evidence="4" id="KW-1133">Transmembrane helix</keyword>
<dbReference type="EMBL" id="JAOYFC010000001">
    <property type="protein sequence ID" value="MCV6824183.1"/>
    <property type="molecule type" value="Genomic_DNA"/>
</dbReference>
<evidence type="ECO:0000256" key="6">
    <source>
        <dbReference type="ARBA" id="ARBA00023186"/>
    </source>
</evidence>
<proteinExistence type="inferred from homology"/>
<keyword evidence="2" id="KW-1003">Cell membrane</keyword>
<keyword evidence="8" id="KW-0175">Coiled coil</keyword>
<dbReference type="InterPro" id="IPR052029">
    <property type="entry name" value="PpiD_chaperone"/>
</dbReference>
<evidence type="ECO:0000256" key="2">
    <source>
        <dbReference type="ARBA" id="ARBA00022475"/>
    </source>
</evidence>
<evidence type="ECO:0000259" key="9">
    <source>
        <dbReference type="Pfam" id="PF13145"/>
    </source>
</evidence>
<keyword evidence="6" id="KW-0143">Chaperone</keyword>
<name>A0AAE3J0B6_9RHOB</name>
<dbReference type="Gene3D" id="1.10.4030.10">
    <property type="entry name" value="Porin chaperone SurA, peptide-binding domain"/>
    <property type="match status" value="1"/>
</dbReference>
<keyword evidence="5" id="KW-0472">Membrane</keyword>
<dbReference type="GO" id="GO:0003755">
    <property type="term" value="F:peptidyl-prolyl cis-trans isomerase activity"/>
    <property type="evidence" value="ECO:0007669"/>
    <property type="project" value="InterPro"/>
</dbReference>
<evidence type="ECO:0000256" key="1">
    <source>
        <dbReference type="ARBA" id="ARBA00004401"/>
    </source>
</evidence>
<evidence type="ECO:0000256" key="8">
    <source>
        <dbReference type="SAM" id="Coils"/>
    </source>
</evidence>
<comment type="similarity">
    <text evidence="7">Belongs to the PpiD chaperone family.</text>
</comment>
<dbReference type="GO" id="GO:0005886">
    <property type="term" value="C:plasma membrane"/>
    <property type="evidence" value="ECO:0007669"/>
    <property type="project" value="UniProtKB-SubCell"/>
</dbReference>
<reference evidence="10" key="1">
    <citation type="submission" date="2022-10" db="EMBL/GenBank/DDBJ databases">
        <authorList>
            <person name="Yue Y."/>
        </authorList>
    </citation>
    <scope>NUCLEOTIDE SEQUENCE</scope>
    <source>
        <strain evidence="10">Z654</strain>
    </source>
</reference>
<feature type="domain" description="PpiC" evidence="9">
    <location>
        <begin position="238"/>
        <end position="355"/>
    </location>
</feature>
<dbReference type="AlphaFoldDB" id="A0AAE3J0B6"/>
<protein>
    <submittedName>
        <fullName evidence="10">SurA N-terminal domain-containing protein</fullName>
    </submittedName>
</protein>
<comment type="subcellular location">
    <subcellularLocation>
        <location evidence="1">Cell membrane</location>
        <topology evidence="1">Single-pass type II membrane protein</topology>
    </subcellularLocation>
</comment>
<evidence type="ECO:0000256" key="3">
    <source>
        <dbReference type="ARBA" id="ARBA00022692"/>
    </source>
</evidence>
<feature type="coiled-coil region" evidence="8">
    <location>
        <begin position="455"/>
        <end position="491"/>
    </location>
</feature>
<dbReference type="RefSeq" id="WP_263953001.1">
    <property type="nucleotide sequence ID" value="NZ_JAOYFC010000001.1"/>
</dbReference>
<dbReference type="Pfam" id="PF13145">
    <property type="entry name" value="Rotamase_2"/>
    <property type="match status" value="1"/>
</dbReference>
<evidence type="ECO:0000313" key="10">
    <source>
        <dbReference type="EMBL" id="MCV6824183.1"/>
    </source>
</evidence>